<proteinExistence type="predicted"/>
<protein>
    <submittedName>
        <fullName evidence="1">Uncharacterized protein</fullName>
    </submittedName>
</protein>
<gene>
    <name evidence="1" type="ORF">GGX14DRAFT_351358</name>
</gene>
<organism evidence="1 2">
    <name type="scientific">Mycena pura</name>
    <dbReference type="NCBI Taxonomy" id="153505"/>
    <lineage>
        <taxon>Eukaryota</taxon>
        <taxon>Fungi</taxon>
        <taxon>Dikarya</taxon>
        <taxon>Basidiomycota</taxon>
        <taxon>Agaricomycotina</taxon>
        <taxon>Agaricomycetes</taxon>
        <taxon>Agaricomycetidae</taxon>
        <taxon>Agaricales</taxon>
        <taxon>Marasmiineae</taxon>
        <taxon>Mycenaceae</taxon>
        <taxon>Mycena</taxon>
    </lineage>
</organism>
<evidence type="ECO:0000313" key="2">
    <source>
        <dbReference type="Proteomes" id="UP001219525"/>
    </source>
</evidence>
<comment type="caution">
    <text evidence="1">The sequence shown here is derived from an EMBL/GenBank/DDBJ whole genome shotgun (WGS) entry which is preliminary data.</text>
</comment>
<reference evidence="1" key="1">
    <citation type="submission" date="2023-03" db="EMBL/GenBank/DDBJ databases">
        <title>Massive genome expansion in bonnet fungi (Mycena s.s.) driven by repeated elements and novel gene families across ecological guilds.</title>
        <authorList>
            <consortium name="Lawrence Berkeley National Laboratory"/>
            <person name="Harder C.B."/>
            <person name="Miyauchi S."/>
            <person name="Viragh M."/>
            <person name="Kuo A."/>
            <person name="Thoen E."/>
            <person name="Andreopoulos B."/>
            <person name="Lu D."/>
            <person name="Skrede I."/>
            <person name="Drula E."/>
            <person name="Henrissat B."/>
            <person name="Morin E."/>
            <person name="Kohler A."/>
            <person name="Barry K."/>
            <person name="LaButti K."/>
            <person name="Morin E."/>
            <person name="Salamov A."/>
            <person name="Lipzen A."/>
            <person name="Mereny Z."/>
            <person name="Hegedus B."/>
            <person name="Baldrian P."/>
            <person name="Stursova M."/>
            <person name="Weitz H."/>
            <person name="Taylor A."/>
            <person name="Grigoriev I.V."/>
            <person name="Nagy L.G."/>
            <person name="Martin F."/>
            <person name="Kauserud H."/>
        </authorList>
    </citation>
    <scope>NUCLEOTIDE SEQUENCE</scope>
    <source>
        <strain evidence="1">9144</strain>
    </source>
</reference>
<keyword evidence="2" id="KW-1185">Reference proteome</keyword>
<dbReference type="AlphaFoldDB" id="A0AAD6YMY9"/>
<dbReference type="Proteomes" id="UP001219525">
    <property type="component" value="Unassembled WGS sequence"/>
</dbReference>
<dbReference type="EMBL" id="JARJCW010000005">
    <property type="protein sequence ID" value="KAJ7224209.1"/>
    <property type="molecule type" value="Genomic_DNA"/>
</dbReference>
<accession>A0AAD6YMY9</accession>
<name>A0AAD6YMY9_9AGAR</name>
<sequence>MKANSDRHADRLSTSNLKKHTEGCFGADVVAAWIKGAADPSKVPGGSIFAAFAGASRRPITVTHRAHTRVEARTHIVHWIAEANHPLRIVEDRKLKELLGTGRPGHNIPSR</sequence>
<evidence type="ECO:0000313" key="1">
    <source>
        <dbReference type="EMBL" id="KAJ7224209.1"/>
    </source>
</evidence>